<feature type="transmembrane region" description="Helical" evidence="13">
    <location>
        <begin position="529"/>
        <end position="550"/>
    </location>
</feature>
<keyword evidence="9 13" id="KW-0472">Membrane</keyword>
<keyword evidence="4" id="KW-1003">Cell membrane</keyword>
<feature type="transmembrane region" description="Helical" evidence="13">
    <location>
        <begin position="242"/>
        <end position="261"/>
    </location>
</feature>
<dbReference type="Pfam" id="PF08016">
    <property type="entry name" value="PKD_channel"/>
    <property type="match status" value="1"/>
</dbReference>
<gene>
    <name evidence="16" type="primary">mcoln1a</name>
</gene>
<dbReference type="Proteomes" id="UP000472267">
    <property type="component" value="Chromosome 6"/>
</dbReference>
<keyword evidence="3" id="KW-0813">Transport</keyword>
<evidence type="ECO:0000259" key="15">
    <source>
        <dbReference type="Pfam" id="PF21381"/>
    </source>
</evidence>
<dbReference type="GO" id="GO:0010008">
    <property type="term" value="C:endosome membrane"/>
    <property type="evidence" value="ECO:0007669"/>
    <property type="project" value="UniProtKB-SubCell"/>
</dbReference>
<sequence length="613" mass="70003">MIRTLFFFLSEREGLDHTFPAAAVGHWAAAEREEDIRRKLKYFFMSPCDKYHAKGRKPFKLILQLLKIVIVTAQLVLFGLSNQVVVTFKEENTMTFKHLFLKDYDESSDDSFSVYTQQDVYDHIFYAVEQYLALPDTTVGRYAYVYDVGVNGSALSLCQQYYRKGSIDPANDTFSIDPTVMTDCVGVNPLSTPPKPLTSSFIFAEPSPLTSTDQIITIFKKPAYLRHTDTHTQVCIALCFRLYFNTIVISILFSCFPFFFFSRFINVTIDFQLKAINIQTIINNEIPDCYTFSITILFDNKAHSGKVKIQLHNKASIKECKDPSVSGHGENLDRVAFDVAVALVCMLSLLLCGRSIMRGIILQQEFVRFFRETLDRRVCWSDRFEFINGWYILLIISDILTITGSVIKIGIESKTMSSYDICGILLGTSTLLVWVGVIRYLTFFQKYNILIITLRAAFPNVIRFCCCVAVIYLGYCFCGWIVLGPYHVKFRSLSMVSECLFSLINGDDMFVTFAEMQETSSLVWLFSQVYLYSFISLFIYMVLSLFIALITGAYETIKHQTQEPIHITDLHAFIAECTDAPNSGKFRGLETSPCSFFCCCDRTTTYEDVLLVN</sequence>
<reference evidence="16" key="3">
    <citation type="submission" date="2025-09" db="UniProtKB">
        <authorList>
            <consortium name="Ensembl"/>
        </authorList>
    </citation>
    <scope>IDENTIFICATION</scope>
</reference>
<reference evidence="16" key="2">
    <citation type="submission" date="2025-08" db="UniProtKB">
        <authorList>
            <consortium name="Ensembl"/>
        </authorList>
    </citation>
    <scope>IDENTIFICATION</scope>
</reference>
<dbReference type="GO" id="GO:0072345">
    <property type="term" value="F:NAADP-sensitive calcium-release channel activity"/>
    <property type="evidence" value="ECO:0007669"/>
    <property type="project" value="TreeGrafter"/>
</dbReference>
<dbReference type="PANTHER" id="PTHR12127">
    <property type="entry name" value="MUCOLIPIN"/>
    <property type="match status" value="1"/>
</dbReference>
<accession>A0A672G829</accession>
<keyword evidence="6" id="KW-0967">Endosome</keyword>
<feature type="transmembrane region" description="Helical" evidence="13">
    <location>
        <begin position="421"/>
        <end position="441"/>
    </location>
</feature>
<evidence type="ECO:0000256" key="6">
    <source>
        <dbReference type="ARBA" id="ARBA00022753"/>
    </source>
</evidence>
<keyword evidence="5 13" id="KW-0812">Transmembrane</keyword>
<feature type="transmembrane region" description="Helical" evidence="13">
    <location>
        <begin position="461"/>
        <end position="483"/>
    </location>
</feature>
<name>A0A672G829_SALFA</name>
<evidence type="ECO:0000313" key="16">
    <source>
        <dbReference type="Ensembl" id="ENSSFAP00005007304.1"/>
    </source>
</evidence>
<evidence type="ECO:0000256" key="4">
    <source>
        <dbReference type="ARBA" id="ARBA00022475"/>
    </source>
</evidence>
<reference evidence="16" key="1">
    <citation type="submission" date="2019-06" db="EMBL/GenBank/DDBJ databases">
        <authorList>
            <consortium name="Wellcome Sanger Institute Data Sharing"/>
        </authorList>
    </citation>
    <scope>NUCLEOTIDE SEQUENCE [LARGE SCALE GENOMIC DNA]</scope>
</reference>
<dbReference type="InterPro" id="IPR049134">
    <property type="entry name" value="MCLN_ECD"/>
</dbReference>
<dbReference type="FunCoup" id="A0A672G829">
    <property type="interactions" value="1174"/>
</dbReference>
<keyword evidence="7 13" id="KW-1133">Transmembrane helix</keyword>
<evidence type="ECO:0000256" key="11">
    <source>
        <dbReference type="ARBA" id="ARBA00023303"/>
    </source>
</evidence>
<keyword evidence="17" id="KW-1185">Reference proteome</keyword>
<dbReference type="AlphaFoldDB" id="A0A672G829"/>
<evidence type="ECO:0000256" key="5">
    <source>
        <dbReference type="ARBA" id="ARBA00022692"/>
    </source>
</evidence>
<evidence type="ECO:0000256" key="12">
    <source>
        <dbReference type="ARBA" id="ARBA00036634"/>
    </source>
</evidence>
<evidence type="ECO:0000256" key="8">
    <source>
        <dbReference type="ARBA" id="ARBA00023065"/>
    </source>
</evidence>
<dbReference type="Ensembl" id="ENSSFAT00005007683.1">
    <property type="protein sequence ID" value="ENSSFAP00005007304.1"/>
    <property type="gene ID" value="ENSSFAG00005002509.1"/>
</dbReference>
<comment type="catalytic activity">
    <reaction evidence="12">
        <text>Ca(2+)(in) = Ca(2+)(out)</text>
        <dbReference type="Rhea" id="RHEA:29671"/>
        <dbReference type="ChEBI" id="CHEBI:29108"/>
    </reaction>
</comment>
<protein>
    <submittedName>
        <fullName evidence="16">Mucolipin-1-like</fullName>
    </submittedName>
</protein>
<dbReference type="PANTHER" id="PTHR12127:SF6">
    <property type="entry name" value="MUCOLIPIN-1"/>
    <property type="match status" value="1"/>
</dbReference>
<evidence type="ECO:0000256" key="13">
    <source>
        <dbReference type="SAM" id="Phobius"/>
    </source>
</evidence>
<feature type="domain" description="Mucolipin extracytosolic" evidence="15">
    <location>
        <begin position="261"/>
        <end position="321"/>
    </location>
</feature>
<keyword evidence="10" id="KW-1015">Disulfide bond</keyword>
<feature type="domain" description="Mucolipin extracytosolic" evidence="15">
    <location>
        <begin position="85"/>
        <end position="193"/>
    </location>
</feature>
<comment type="subcellular location">
    <subcellularLocation>
        <location evidence="2">Cell membrane</location>
        <topology evidence="2">Multi-pass membrane protein</topology>
    </subcellularLocation>
    <subcellularLocation>
        <location evidence="1">Endosome membrane</location>
        <topology evidence="1">Multi-pass membrane protein</topology>
    </subcellularLocation>
</comment>
<evidence type="ECO:0000256" key="2">
    <source>
        <dbReference type="ARBA" id="ARBA00004651"/>
    </source>
</evidence>
<evidence type="ECO:0000256" key="7">
    <source>
        <dbReference type="ARBA" id="ARBA00022989"/>
    </source>
</evidence>
<dbReference type="GO" id="GO:0005886">
    <property type="term" value="C:plasma membrane"/>
    <property type="evidence" value="ECO:0007669"/>
    <property type="project" value="UniProtKB-SubCell"/>
</dbReference>
<dbReference type="InterPro" id="IPR013122">
    <property type="entry name" value="PKD1_2_channel"/>
</dbReference>
<organism evidence="16 17">
    <name type="scientific">Salarias fasciatus</name>
    <name type="common">Jewelled blenny</name>
    <name type="synonym">Blennius fasciatus</name>
    <dbReference type="NCBI Taxonomy" id="181472"/>
    <lineage>
        <taxon>Eukaryota</taxon>
        <taxon>Metazoa</taxon>
        <taxon>Chordata</taxon>
        <taxon>Craniata</taxon>
        <taxon>Vertebrata</taxon>
        <taxon>Euteleostomi</taxon>
        <taxon>Actinopterygii</taxon>
        <taxon>Neopterygii</taxon>
        <taxon>Teleostei</taxon>
        <taxon>Neoteleostei</taxon>
        <taxon>Acanthomorphata</taxon>
        <taxon>Ovalentaria</taxon>
        <taxon>Blenniimorphae</taxon>
        <taxon>Blenniiformes</taxon>
        <taxon>Blennioidei</taxon>
        <taxon>Blenniidae</taxon>
        <taxon>Salariinae</taxon>
        <taxon>Salarias</taxon>
    </lineage>
</organism>
<dbReference type="InterPro" id="IPR039031">
    <property type="entry name" value="Mucolipin"/>
</dbReference>
<keyword evidence="8" id="KW-0406">Ion transport</keyword>
<proteinExistence type="predicted"/>
<keyword evidence="11" id="KW-0407">Ion channel</keyword>
<dbReference type="OMA" id="PMSVPHN"/>
<evidence type="ECO:0000256" key="3">
    <source>
        <dbReference type="ARBA" id="ARBA00022448"/>
    </source>
</evidence>
<evidence type="ECO:0000313" key="17">
    <source>
        <dbReference type="Proteomes" id="UP000472267"/>
    </source>
</evidence>
<dbReference type="Pfam" id="PF21381">
    <property type="entry name" value="MCLN_ECD"/>
    <property type="match status" value="2"/>
</dbReference>
<evidence type="ECO:0000256" key="1">
    <source>
        <dbReference type="ARBA" id="ARBA00004337"/>
    </source>
</evidence>
<feature type="transmembrane region" description="Helical" evidence="13">
    <location>
        <begin position="390"/>
        <end position="409"/>
    </location>
</feature>
<evidence type="ECO:0000256" key="9">
    <source>
        <dbReference type="ARBA" id="ARBA00023136"/>
    </source>
</evidence>
<dbReference type="InParanoid" id="A0A672G829"/>
<dbReference type="Gene3D" id="1.10.287.70">
    <property type="match status" value="1"/>
</dbReference>
<dbReference type="GO" id="GO:0005765">
    <property type="term" value="C:lysosomal membrane"/>
    <property type="evidence" value="ECO:0007669"/>
    <property type="project" value="TreeGrafter"/>
</dbReference>
<feature type="domain" description="Polycystin cation channel PKD1/PKD2" evidence="14">
    <location>
        <begin position="420"/>
        <end position="557"/>
    </location>
</feature>
<evidence type="ECO:0000256" key="10">
    <source>
        <dbReference type="ARBA" id="ARBA00023157"/>
    </source>
</evidence>
<evidence type="ECO:0000259" key="14">
    <source>
        <dbReference type="Pfam" id="PF08016"/>
    </source>
</evidence>